<keyword evidence="1" id="KW-0175">Coiled coil</keyword>
<accession>A0A0M0LJP7</accession>
<dbReference type="EMBL" id="LILC01000002">
    <property type="protein sequence ID" value="KOO50928.1"/>
    <property type="molecule type" value="Genomic_DNA"/>
</dbReference>
<evidence type="ECO:0000313" key="3">
    <source>
        <dbReference type="Proteomes" id="UP000037558"/>
    </source>
</evidence>
<evidence type="ECO:0000313" key="2">
    <source>
        <dbReference type="EMBL" id="KOO50928.1"/>
    </source>
</evidence>
<evidence type="ECO:0008006" key="4">
    <source>
        <dbReference type="Google" id="ProtNLM"/>
    </source>
</evidence>
<dbReference type="InterPro" id="IPR036785">
    <property type="entry name" value="YkyA-like_sf"/>
</dbReference>
<organism evidence="2 3">
    <name type="scientific">Priestia koreensis</name>
    <dbReference type="NCBI Taxonomy" id="284581"/>
    <lineage>
        <taxon>Bacteria</taxon>
        <taxon>Bacillati</taxon>
        <taxon>Bacillota</taxon>
        <taxon>Bacilli</taxon>
        <taxon>Bacillales</taxon>
        <taxon>Bacillaceae</taxon>
        <taxon>Priestia</taxon>
    </lineage>
</organism>
<dbReference type="SUPFAM" id="SSF140423">
    <property type="entry name" value="MW0975(SA0943)-like"/>
    <property type="match status" value="1"/>
</dbReference>
<keyword evidence="3" id="KW-1185">Reference proteome</keyword>
<name>A0A0M0LJP7_9BACI</name>
<reference evidence="3" key="1">
    <citation type="submission" date="2015-08" db="EMBL/GenBank/DDBJ databases">
        <title>Fjat-14210 dsm16467.</title>
        <authorList>
            <person name="Liu B."/>
            <person name="Wang J."/>
            <person name="Zhu Y."/>
            <person name="Liu G."/>
            <person name="Chen Q."/>
            <person name="Chen Z."/>
            <person name="Lan J."/>
            <person name="Che J."/>
            <person name="Ge C."/>
            <person name="Shi H."/>
            <person name="Pan Z."/>
            <person name="Liu X."/>
        </authorList>
    </citation>
    <scope>NUCLEOTIDE SEQUENCE [LARGE SCALE GENOMIC DNA]</scope>
    <source>
        <strain evidence="3">DSM 16467</strain>
    </source>
</reference>
<dbReference type="Proteomes" id="UP000037558">
    <property type="component" value="Unassembled WGS sequence"/>
</dbReference>
<proteinExistence type="predicted"/>
<dbReference type="InterPro" id="IPR019454">
    <property type="entry name" value="Lipoprot_YkyA-like"/>
</dbReference>
<dbReference type="STRING" id="284581.AMD01_02220"/>
<feature type="coiled-coil region" evidence="1">
    <location>
        <begin position="91"/>
        <end position="179"/>
    </location>
</feature>
<dbReference type="Gene3D" id="1.20.120.570">
    <property type="entry name" value="YkyA-like"/>
    <property type="match status" value="1"/>
</dbReference>
<dbReference type="PATRIC" id="fig|284581.3.peg.711"/>
<dbReference type="AlphaFoldDB" id="A0A0M0LJP7"/>
<sequence>MCTVLVLGACSDDPSPQQQIYSSLEKVVAQEKGFLNQQEPLVNLEKEEKGIYDQIIALGMKEHDQIKALSDDALKLIDKREKHLQKEKESIHASKEKFDAITKRIDSLEDAKLKEQAEQLKDVMEKRYASYDRLYANYEQSITLDRDLYKMFQKDEITLDELEKQITSINETYDKIVKENKVFNDLTKKYNDDKEQFYKKAGIESSK</sequence>
<evidence type="ECO:0000256" key="1">
    <source>
        <dbReference type="SAM" id="Coils"/>
    </source>
</evidence>
<dbReference type="Pfam" id="PF10368">
    <property type="entry name" value="YkyA"/>
    <property type="match status" value="1"/>
</dbReference>
<comment type="caution">
    <text evidence="2">The sequence shown here is derived from an EMBL/GenBank/DDBJ whole genome shotgun (WGS) entry which is preliminary data.</text>
</comment>
<gene>
    <name evidence="2" type="ORF">AMD01_02220</name>
</gene>
<protein>
    <recommendedName>
        <fullName evidence="4">Cell-wall binding lipoprotein</fullName>
    </recommendedName>
</protein>